<sequence>MNLKVGDKVKVIAGSSKGKEGKIIKTLRSSNRVIVEGANIVKKHRKGNGQESGGILEVEAPIHASNVMIIDPKTKKTTRIGHETLENGKKVRVAKKSNEKID</sequence>
<dbReference type="GO" id="GO:0006412">
    <property type="term" value="P:translation"/>
    <property type="evidence" value="ECO:0007669"/>
    <property type="project" value="UniProtKB-UniRule"/>
</dbReference>
<keyword evidence="2 5" id="KW-0689">Ribosomal protein</keyword>
<reference evidence="8" key="2">
    <citation type="journal article" date="2021" name="PeerJ">
        <title>Extensive microbial diversity within the chicken gut microbiome revealed by metagenomics and culture.</title>
        <authorList>
            <person name="Gilroy R."/>
            <person name="Ravi A."/>
            <person name="Getino M."/>
            <person name="Pursley I."/>
            <person name="Horton D.L."/>
            <person name="Alikhan N.F."/>
            <person name="Baker D."/>
            <person name="Gharbi K."/>
            <person name="Hall N."/>
            <person name="Watson M."/>
            <person name="Adriaenssens E.M."/>
            <person name="Foster-Nyarko E."/>
            <person name="Jarju S."/>
            <person name="Secka A."/>
            <person name="Antonio M."/>
            <person name="Oren A."/>
            <person name="Chaudhuri R.R."/>
            <person name="La Ragione R."/>
            <person name="Hildebrand F."/>
            <person name="Pallen M.J."/>
        </authorList>
    </citation>
    <scope>NUCLEOTIDE SEQUENCE</scope>
    <source>
        <strain evidence="8">CHK165-10780</strain>
    </source>
</reference>
<proteinExistence type="inferred from homology"/>
<dbReference type="InterPro" id="IPR003256">
    <property type="entry name" value="Ribosomal_uL24"/>
</dbReference>
<feature type="domain" description="KOW" evidence="7">
    <location>
        <begin position="2"/>
        <end position="29"/>
    </location>
</feature>
<dbReference type="GO" id="GO:1990904">
    <property type="term" value="C:ribonucleoprotein complex"/>
    <property type="evidence" value="ECO:0007669"/>
    <property type="project" value="UniProtKB-KW"/>
</dbReference>
<dbReference type="GO" id="GO:0003735">
    <property type="term" value="F:structural constituent of ribosome"/>
    <property type="evidence" value="ECO:0007669"/>
    <property type="project" value="InterPro"/>
</dbReference>
<evidence type="ECO:0000313" key="8">
    <source>
        <dbReference type="EMBL" id="HIQ64296.1"/>
    </source>
</evidence>
<keyword evidence="5" id="KW-0699">rRNA-binding</keyword>
<comment type="caution">
    <text evidence="8">The sequence shown here is derived from an EMBL/GenBank/DDBJ whole genome shotgun (WGS) entry which is preliminary data.</text>
</comment>
<evidence type="ECO:0000259" key="7">
    <source>
        <dbReference type="SMART" id="SM00739"/>
    </source>
</evidence>
<dbReference type="InterPro" id="IPR005825">
    <property type="entry name" value="Ribosomal_uL24_CS"/>
</dbReference>
<dbReference type="InterPro" id="IPR014722">
    <property type="entry name" value="Rib_uL2_dom2"/>
</dbReference>
<dbReference type="CDD" id="cd06089">
    <property type="entry name" value="KOW_RPL26"/>
    <property type="match status" value="1"/>
</dbReference>
<dbReference type="GO" id="GO:0019843">
    <property type="term" value="F:rRNA binding"/>
    <property type="evidence" value="ECO:0007669"/>
    <property type="project" value="UniProtKB-UniRule"/>
</dbReference>
<dbReference type="InterPro" id="IPR005824">
    <property type="entry name" value="KOW"/>
</dbReference>
<dbReference type="NCBIfam" id="TIGR01079">
    <property type="entry name" value="rplX_bact"/>
    <property type="match status" value="1"/>
</dbReference>
<evidence type="ECO:0000256" key="1">
    <source>
        <dbReference type="ARBA" id="ARBA00010618"/>
    </source>
</evidence>
<organism evidence="8 9">
    <name type="scientific">Candidatus Faecenecus gallistercoris</name>
    <dbReference type="NCBI Taxonomy" id="2840793"/>
    <lineage>
        <taxon>Bacteria</taxon>
        <taxon>Bacillati</taxon>
        <taxon>Bacillota</taxon>
        <taxon>Bacillota incertae sedis</taxon>
        <taxon>Candidatus Faecenecus</taxon>
    </lineage>
</organism>
<dbReference type="Pfam" id="PF17136">
    <property type="entry name" value="ribosomal_L24"/>
    <property type="match status" value="1"/>
</dbReference>
<dbReference type="HAMAP" id="MF_01326_B">
    <property type="entry name" value="Ribosomal_uL24_B"/>
    <property type="match status" value="1"/>
</dbReference>
<dbReference type="PROSITE" id="PS01108">
    <property type="entry name" value="RIBOSOMAL_L24"/>
    <property type="match status" value="1"/>
</dbReference>
<dbReference type="Proteomes" id="UP000886725">
    <property type="component" value="Unassembled WGS sequence"/>
</dbReference>
<gene>
    <name evidence="5 8" type="primary">rplX</name>
    <name evidence="8" type="ORF">IAC85_01000</name>
</gene>
<evidence type="ECO:0000256" key="3">
    <source>
        <dbReference type="ARBA" id="ARBA00023274"/>
    </source>
</evidence>
<dbReference type="AlphaFoldDB" id="A0A9D1CJK9"/>
<reference evidence="8" key="1">
    <citation type="submission" date="2020-10" db="EMBL/GenBank/DDBJ databases">
        <authorList>
            <person name="Gilroy R."/>
        </authorList>
    </citation>
    <scope>NUCLEOTIDE SEQUENCE</scope>
    <source>
        <strain evidence="8">CHK165-10780</strain>
    </source>
</reference>
<accession>A0A9D1CJK9</accession>
<evidence type="ECO:0000256" key="6">
    <source>
        <dbReference type="RuleBase" id="RU003477"/>
    </source>
</evidence>
<comment type="subunit">
    <text evidence="5">Part of the 50S ribosomal subunit.</text>
</comment>
<dbReference type="Pfam" id="PF00467">
    <property type="entry name" value="KOW"/>
    <property type="match status" value="1"/>
</dbReference>
<dbReference type="PANTHER" id="PTHR12903">
    <property type="entry name" value="MITOCHONDRIAL RIBOSOMAL PROTEIN L24"/>
    <property type="match status" value="1"/>
</dbReference>
<evidence type="ECO:0000256" key="2">
    <source>
        <dbReference type="ARBA" id="ARBA00022980"/>
    </source>
</evidence>
<keyword evidence="3 5" id="KW-0687">Ribonucleoprotein</keyword>
<dbReference type="SMART" id="SM00739">
    <property type="entry name" value="KOW"/>
    <property type="match status" value="1"/>
</dbReference>
<dbReference type="Gene3D" id="2.30.30.30">
    <property type="match status" value="1"/>
</dbReference>
<evidence type="ECO:0000256" key="4">
    <source>
        <dbReference type="ARBA" id="ARBA00035206"/>
    </source>
</evidence>
<name>A0A9D1CJK9_9FIRM</name>
<keyword evidence="5" id="KW-0694">RNA-binding</keyword>
<evidence type="ECO:0000256" key="5">
    <source>
        <dbReference type="HAMAP-Rule" id="MF_01326"/>
    </source>
</evidence>
<dbReference type="EMBL" id="DVFU01000023">
    <property type="protein sequence ID" value="HIQ64296.1"/>
    <property type="molecule type" value="Genomic_DNA"/>
</dbReference>
<dbReference type="GO" id="GO:0005840">
    <property type="term" value="C:ribosome"/>
    <property type="evidence" value="ECO:0007669"/>
    <property type="project" value="UniProtKB-KW"/>
</dbReference>
<dbReference type="InterPro" id="IPR041988">
    <property type="entry name" value="Ribosomal_uL24_KOW"/>
</dbReference>
<comment type="function">
    <text evidence="5">One of two assembly initiator proteins, it binds directly to the 5'-end of the 23S rRNA, where it nucleates assembly of the 50S subunit.</text>
</comment>
<protein>
    <recommendedName>
        <fullName evidence="4 5">Large ribosomal subunit protein uL24</fullName>
    </recommendedName>
</protein>
<evidence type="ECO:0000313" key="9">
    <source>
        <dbReference type="Proteomes" id="UP000886725"/>
    </source>
</evidence>
<dbReference type="InterPro" id="IPR008991">
    <property type="entry name" value="Translation_prot_SH3-like_sf"/>
</dbReference>
<dbReference type="InterPro" id="IPR057264">
    <property type="entry name" value="Ribosomal_uL24_C"/>
</dbReference>
<comment type="similarity">
    <text evidence="1 5 6">Belongs to the universal ribosomal protein uL24 family.</text>
</comment>
<comment type="function">
    <text evidence="5">One of the proteins that surrounds the polypeptide exit tunnel on the outside of the subunit.</text>
</comment>
<dbReference type="SUPFAM" id="SSF50104">
    <property type="entry name" value="Translation proteins SH3-like domain"/>
    <property type="match status" value="1"/>
</dbReference>